<feature type="transmembrane region" description="Helical" evidence="2">
    <location>
        <begin position="87"/>
        <end position="108"/>
    </location>
</feature>
<keyword evidence="2" id="KW-1133">Transmembrane helix</keyword>
<accession>A0A2S8FEJ3</accession>
<keyword evidence="2" id="KW-0812">Transmembrane</keyword>
<organism evidence="3 4">
    <name type="scientific">Blastopirellula marina</name>
    <dbReference type="NCBI Taxonomy" id="124"/>
    <lineage>
        <taxon>Bacteria</taxon>
        <taxon>Pseudomonadati</taxon>
        <taxon>Planctomycetota</taxon>
        <taxon>Planctomycetia</taxon>
        <taxon>Pirellulales</taxon>
        <taxon>Pirellulaceae</taxon>
        <taxon>Blastopirellula</taxon>
    </lineage>
</organism>
<proteinExistence type="predicted"/>
<sequence length="156" mass="16860">MTSSNSNRPLRMDDLKKPDLAEGGNPFRDELAEEGKEADVNAPADYRGAYETEANSRGIVLLLSSLVAFFASAMPMTRFFWPIASGLLGLFGWVVSLIIAPVALAYAVADLKAIRMGQLSGDGAWQTHCAFWISLLTILNAAATVVAIIYESFMVV</sequence>
<dbReference type="RefSeq" id="WP_105332249.1">
    <property type="nucleotide sequence ID" value="NZ_PUHY01000014.1"/>
</dbReference>
<feature type="transmembrane region" description="Helical" evidence="2">
    <location>
        <begin position="129"/>
        <end position="150"/>
    </location>
</feature>
<evidence type="ECO:0000313" key="4">
    <source>
        <dbReference type="Proteomes" id="UP000238322"/>
    </source>
</evidence>
<feature type="region of interest" description="Disordered" evidence="1">
    <location>
        <begin position="1"/>
        <end position="36"/>
    </location>
</feature>
<reference evidence="3 4" key="1">
    <citation type="submission" date="2018-02" db="EMBL/GenBank/DDBJ databases">
        <title>Comparative genomes isolates from brazilian mangrove.</title>
        <authorList>
            <person name="Araujo J.E."/>
            <person name="Taketani R.G."/>
            <person name="Silva M.C.P."/>
            <person name="Loureco M.V."/>
            <person name="Andreote F.D."/>
        </authorList>
    </citation>
    <scope>NUCLEOTIDE SEQUENCE [LARGE SCALE GENOMIC DNA]</scope>
    <source>
        <strain evidence="3 4">Hex-1 MGV</strain>
    </source>
</reference>
<keyword evidence="2" id="KW-0472">Membrane</keyword>
<comment type="caution">
    <text evidence="3">The sequence shown here is derived from an EMBL/GenBank/DDBJ whole genome shotgun (WGS) entry which is preliminary data.</text>
</comment>
<dbReference type="OrthoDB" id="285644at2"/>
<evidence type="ECO:0000256" key="1">
    <source>
        <dbReference type="SAM" id="MobiDB-lite"/>
    </source>
</evidence>
<evidence type="ECO:0000313" key="3">
    <source>
        <dbReference type="EMBL" id="PQO30344.1"/>
    </source>
</evidence>
<dbReference type="Proteomes" id="UP000238322">
    <property type="component" value="Unassembled WGS sequence"/>
</dbReference>
<gene>
    <name evidence="3" type="ORF">C5Y83_23550</name>
</gene>
<dbReference type="EMBL" id="PUHY01000014">
    <property type="protein sequence ID" value="PQO30344.1"/>
    <property type="molecule type" value="Genomic_DNA"/>
</dbReference>
<protein>
    <submittedName>
        <fullName evidence="3">Uncharacterized protein</fullName>
    </submittedName>
</protein>
<name>A0A2S8FEJ3_9BACT</name>
<dbReference type="AlphaFoldDB" id="A0A2S8FEJ3"/>
<feature type="transmembrane region" description="Helical" evidence="2">
    <location>
        <begin position="59"/>
        <end position="81"/>
    </location>
</feature>
<feature type="compositionally biased region" description="Basic and acidic residues" evidence="1">
    <location>
        <begin position="10"/>
        <end position="20"/>
    </location>
</feature>
<evidence type="ECO:0000256" key="2">
    <source>
        <dbReference type="SAM" id="Phobius"/>
    </source>
</evidence>
<feature type="compositionally biased region" description="Basic and acidic residues" evidence="1">
    <location>
        <begin position="27"/>
        <end position="36"/>
    </location>
</feature>